<accession>A0A024TTC9</accession>
<dbReference type="InterPro" id="IPR027865">
    <property type="entry name" value="C5orf34-like_C"/>
</dbReference>
<protein>
    <recommendedName>
        <fullName evidence="1">C5orf34-like C-terminal domain-containing protein</fullName>
    </recommendedName>
</protein>
<dbReference type="GeneID" id="20087207"/>
<dbReference type="InterPro" id="IPR053901">
    <property type="entry name" value="C5orf34-like"/>
</dbReference>
<dbReference type="EMBL" id="KI913975">
    <property type="protein sequence ID" value="ETV96881.1"/>
    <property type="molecule type" value="Genomic_DNA"/>
</dbReference>
<organism evidence="2">
    <name type="scientific">Aphanomyces invadans</name>
    <dbReference type="NCBI Taxonomy" id="157072"/>
    <lineage>
        <taxon>Eukaryota</taxon>
        <taxon>Sar</taxon>
        <taxon>Stramenopiles</taxon>
        <taxon>Oomycota</taxon>
        <taxon>Saprolegniomycetes</taxon>
        <taxon>Saprolegniales</taxon>
        <taxon>Verrucalvaceae</taxon>
        <taxon>Aphanomyces</taxon>
    </lineage>
</organism>
<name>A0A024TTC9_9STRA</name>
<evidence type="ECO:0000259" key="1">
    <source>
        <dbReference type="Pfam" id="PF15016"/>
    </source>
</evidence>
<dbReference type="VEuPathDB" id="FungiDB:H310_10157"/>
<feature type="domain" description="C5orf34-like C-terminal" evidence="1">
    <location>
        <begin position="401"/>
        <end position="467"/>
    </location>
</feature>
<proteinExistence type="predicted"/>
<dbReference type="Pfam" id="PF15016">
    <property type="entry name" value="C5orf34_C"/>
    <property type="match status" value="1"/>
</dbReference>
<reference evidence="2" key="1">
    <citation type="submission" date="2013-12" db="EMBL/GenBank/DDBJ databases">
        <title>The Genome Sequence of Aphanomyces invadans NJM9701.</title>
        <authorList>
            <consortium name="The Broad Institute Genomics Platform"/>
            <person name="Russ C."/>
            <person name="Tyler B."/>
            <person name="van West P."/>
            <person name="Dieguez-Uribeondo J."/>
            <person name="Young S.K."/>
            <person name="Zeng Q."/>
            <person name="Gargeya S."/>
            <person name="Fitzgerald M."/>
            <person name="Abouelleil A."/>
            <person name="Alvarado L."/>
            <person name="Chapman S.B."/>
            <person name="Gainer-Dewar J."/>
            <person name="Goldberg J."/>
            <person name="Griggs A."/>
            <person name="Gujja S."/>
            <person name="Hansen M."/>
            <person name="Howarth C."/>
            <person name="Imamovic A."/>
            <person name="Ireland A."/>
            <person name="Larimer J."/>
            <person name="McCowan C."/>
            <person name="Murphy C."/>
            <person name="Pearson M."/>
            <person name="Poon T.W."/>
            <person name="Priest M."/>
            <person name="Roberts A."/>
            <person name="Saif S."/>
            <person name="Shea T."/>
            <person name="Sykes S."/>
            <person name="Wortman J."/>
            <person name="Nusbaum C."/>
            <person name="Birren B."/>
        </authorList>
    </citation>
    <scope>NUCLEOTIDE SEQUENCE [LARGE SCALE GENOMIC DNA]</scope>
    <source>
        <strain evidence="2">NJM9701</strain>
    </source>
</reference>
<dbReference type="eggNOG" id="ENOG502S92R">
    <property type="taxonomic scope" value="Eukaryota"/>
</dbReference>
<dbReference type="PANTHER" id="PTHR34531:SF1">
    <property type="entry name" value="CHROMOSOME 5 OPEN READING FRAME 34"/>
    <property type="match status" value="1"/>
</dbReference>
<dbReference type="OrthoDB" id="75908at2759"/>
<sequence length="552" mass="61894">MLLLADGSTIGGFDVAADPSSMTKRPSIGRTECVILEPEGHCYSYLSSQTLATASSVQRFTCASAPSAHIPLLRRVLAFRNMHIVDRPVYLHQHHLLPSALQWHAGDSPREHPITVRWRRGTFQLSRMERPDGLRVQSLDGMASVTLMTQSTHYFRASFLAPVDYHSSGQHKTTGRALFTRVHQYFTPHNVPAAFRYPAEVLVLAMAARNDCRKSLDCFGTPSCPTPSSDSYVVTALPTNSAFGARPNWTHFRPSRTSLPLSPADLYSFCKRRSVSCDESIASTNVFPHDVRVEWTKSATFIAVPFRGTVCVHVHADDSSIEYSRSGFFVHRRGDQDHCYTVDAMPMRSPFRRLDDACNVVDICLRAKRLCETMTTDRKDAPTTSPNNDMAPHAIVEDQENEMGVFRAFSDGRVRVVFRDRTILSMDAQAKFCSLFLSSGDTVTMSAASPSPEYLRYVVAAQSFQGWAFRTPPERAAYVRKLQHQHDLVDNELRRTRQFVRDFTKIDDRDMAVLQTYPRGSIQDVLHATAAHIQRVDAALKANDQAIFGGVK</sequence>
<evidence type="ECO:0000313" key="2">
    <source>
        <dbReference type="EMBL" id="ETV96881.1"/>
    </source>
</evidence>
<dbReference type="RefSeq" id="XP_008874658.1">
    <property type="nucleotide sequence ID" value="XM_008876436.1"/>
</dbReference>
<gene>
    <name evidence="2" type="ORF">H310_10157</name>
</gene>
<dbReference type="AlphaFoldDB" id="A0A024TTC9"/>
<dbReference type="PANTHER" id="PTHR34531">
    <property type="entry name" value="ZGC:153352"/>
    <property type="match status" value="1"/>
</dbReference>